<name>A0A7L3IQS4_9PASS</name>
<keyword evidence="2 10" id="KW-0812">Transmembrane</keyword>
<feature type="region of interest" description="Disordered" evidence="9">
    <location>
        <begin position="379"/>
        <end position="403"/>
    </location>
</feature>
<keyword evidence="3" id="KW-0732">Signal</keyword>
<dbReference type="InterPro" id="IPR003961">
    <property type="entry name" value="FN3_dom"/>
</dbReference>
<feature type="transmembrane region" description="Helical" evidence="10">
    <location>
        <begin position="219"/>
        <end position="238"/>
    </location>
</feature>
<evidence type="ECO:0000256" key="6">
    <source>
        <dbReference type="ARBA" id="ARBA00023170"/>
    </source>
</evidence>
<evidence type="ECO:0000256" key="3">
    <source>
        <dbReference type="ARBA" id="ARBA00022729"/>
    </source>
</evidence>
<protein>
    <submittedName>
        <fullName evidence="13">IL21R protein</fullName>
    </submittedName>
</protein>
<feature type="non-terminal residue" evidence="13">
    <location>
        <position position="1"/>
    </location>
</feature>
<evidence type="ECO:0000313" key="13">
    <source>
        <dbReference type="EMBL" id="NXU19534.1"/>
    </source>
</evidence>
<keyword evidence="14" id="KW-1185">Reference proteome</keyword>
<keyword evidence="7" id="KW-0325">Glycoprotein</keyword>
<evidence type="ECO:0000313" key="14">
    <source>
        <dbReference type="Proteomes" id="UP000570592"/>
    </source>
</evidence>
<dbReference type="SUPFAM" id="SSF49265">
    <property type="entry name" value="Fibronectin type III"/>
    <property type="match status" value="2"/>
</dbReference>
<evidence type="ECO:0000256" key="4">
    <source>
        <dbReference type="ARBA" id="ARBA00022989"/>
    </source>
</evidence>
<evidence type="ECO:0000256" key="10">
    <source>
        <dbReference type="SAM" id="Phobius"/>
    </source>
</evidence>
<dbReference type="InterPro" id="IPR036116">
    <property type="entry name" value="FN3_sf"/>
</dbReference>
<evidence type="ECO:0000256" key="5">
    <source>
        <dbReference type="ARBA" id="ARBA00023136"/>
    </source>
</evidence>
<reference evidence="13 14" key="1">
    <citation type="submission" date="2019-09" db="EMBL/GenBank/DDBJ databases">
        <title>Bird 10,000 Genomes (B10K) Project - Family phase.</title>
        <authorList>
            <person name="Zhang G."/>
        </authorList>
    </citation>
    <scope>NUCLEOTIDE SEQUENCE [LARGE SCALE GENOMIC DNA]</scope>
    <source>
        <strain evidence="13">B10K-DU-029-51</strain>
    </source>
</reference>
<keyword evidence="8" id="KW-0393">Immunoglobulin domain</keyword>
<dbReference type="EMBL" id="VZTX01028837">
    <property type="protein sequence ID" value="NXU19534.1"/>
    <property type="molecule type" value="Genomic_DNA"/>
</dbReference>
<dbReference type="PROSITE" id="PS50835">
    <property type="entry name" value="IG_LIKE"/>
    <property type="match status" value="1"/>
</dbReference>
<feature type="compositionally biased region" description="Basic and acidic residues" evidence="9">
    <location>
        <begin position="379"/>
        <end position="389"/>
    </location>
</feature>
<evidence type="ECO:0000256" key="2">
    <source>
        <dbReference type="ARBA" id="ARBA00022692"/>
    </source>
</evidence>
<sequence>VMCCENFTCFVDYIQTLSCILPNELGAGSYNLTATWVPDEDPENTVATCSLLQLSRNTSHTQYTCTVDMTELLADTKVQVDVTEIADRQHVLSKDFYLSNNVKPQPPFNLTALFSEGYNISWETIYQNSSLYFLNGELEYQLRYKRRTDTWETQKMKAVHEDKRTLVILPWELQANTEYEFQVRARPRQKSGYRGFWSEWSSPLSLKTSPAAVTAGMEWLLLFGIVVAIMASITTFLAKQQSLWKKMVCIPDPAPFFKPLYVAHNGDFQKWVGASHMKMTFDFFEWGIVLPEVLEVYTMHPSNSTTQEELHELRKNLPCKPCASCLPAPGHDGQSLGCEANSSGGAEDQSYGHLSIDTVTVADEFTPCNCQCSCNRANREHEHTTKEDDSTGEPGYPRVNLDEEDRTISRDLHLADLSKQDKILASGSMSTDHLRTRSVPVNQQGERGVEEGVGSLLEALCLQPHQWDLENPGSLPSPDGESVSYSEGSYDFFPHNARPGDSYPLICVDLDTIDSGFVDSDCGSPVDCECGQNSQTMCGAIPLEQEGQDFSRSYVKQWVSCRSDSPVSGTQTN</sequence>
<dbReference type="AlphaFoldDB" id="A0A7L3IQS4"/>
<comment type="caution">
    <text evidence="13">The sequence shown here is derived from an EMBL/GenBank/DDBJ whole genome shotgun (WGS) entry which is preliminary data.</text>
</comment>
<dbReference type="PANTHER" id="PTHR23037:SF7">
    <property type="entry name" value="INTERLEUKIN-21 RECEPTOR"/>
    <property type="match status" value="1"/>
</dbReference>
<gene>
    <name evidence="13" type="primary">Il21r</name>
    <name evidence="13" type="ORF">PARPUN_R11777</name>
</gene>
<keyword evidence="5 10" id="KW-0472">Membrane</keyword>
<comment type="subcellular location">
    <subcellularLocation>
        <location evidence="1">Membrane</location>
        <topology evidence="1">Single-pass type I membrane protein</topology>
    </subcellularLocation>
</comment>
<evidence type="ECO:0000256" key="9">
    <source>
        <dbReference type="SAM" id="MobiDB-lite"/>
    </source>
</evidence>
<dbReference type="PROSITE" id="PS50853">
    <property type="entry name" value="FN3"/>
    <property type="match status" value="1"/>
</dbReference>
<dbReference type="GO" id="GO:0004896">
    <property type="term" value="F:cytokine receptor activity"/>
    <property type="evidence" value="ECO:0007669"/>
    <property type="project" value="TreeGrafter"/>
</dbReference>
<dbReference type="Gene3D" id="2.60.40.10">
    <property type="entry name" value="Immunoglobulins"/>
    <property type="match status" value="2"/>
</dbReference>
<evidence type="ECO:0000259" key="11">
    <source>
        <dbReference type="PROSITE" id="PS50835"/>
    </source>
</evidence>
<feature type="non-terminal residue" evidence="13">
    <location>
        <position position="573"/>
    </location>
</feature>
<feature type="domain" description="Fibronectin type-III" evidence="12">
    <location>
        <begin position="103"/>
        <end position="211"/>
    </location>
</feature>
<organism evidence="13 14">
    <name type="scientific">Pardalotus punctatus</name>
    <name type="common">spotted pardalote</name>
    <dbReference type="NCBI Taxonomy" id="254575"/>
    <lineage>
        <taxon>Eukaryota</taxon>
        <taxon>Metazoa</taxon>
        <taxon>Chordata</taxon>
        <taxon>Craniata</taxon>
        <taxon>Vertebrata</taxon>
        <taxon>Euteleostomi</taxon>
        <taxon>Archelosauria</taxon>
        <taxon>Archosauria</taxon>
        <taxon>Dinosauria</taxon>
        <taxon>Saurischia</taxon>
        <taxon>Theropoda</taxon>
        <taxon>Coelurosauria</taxon>
        <taxon>Aves</taxon>
        <taxon>Neognathae</taxon>
        <taxon>Neoaves</taxon>
        <taxon>Telluraves</taxon>
        <taxon>Australaves</taxon>
        <taxon>Passeriformes</taxon>
        <taxon>Meliphagoidea</taxon>
        <taxon>Pardalotidae</taxon>
        <taxon>Pardalotus</taxon>
    </lineage>
</organism>
<keyword evidence="4 10" id="KW-1133">Transmembrane helix</keyword>
<dbReference type="GO" id="GO:0009897">
    <property type="term" value="C:external side of plasma membrane"/>
    <property type="evidence" value="ECO:0007669"/>
    <property type="project" value="TreeGrafter"/>
</dbReference>
<dbReference type="PANTHER" id="PTHR23037">
    <property type="entry name" value="CYTOKINE RECEPTOR"/>
    <property type="match status" value="1"/>
</dbReference>
<keyword evidence="6" id="KW-0675">Receptor</keyword>
<dbReference type="InterPro" id="IPR013783">
    <property type="entry name" value="Ig-like_fold"/>
</dbReference>
<dbReference type="CDD" id="cd00063">
    <property type="entry name" value="FN3"/>
    <property type="match status" value="1"/>
</dbReference>
<proteinExistence type="predicted"/>
<feature type="domain" description="Ig-like" evidence="11">
    <location>
        <begin position="1"/>
        <end position="83"/>
    </location>
</feature>
<dbReference type="InterPro" id="IPR007110">
    <property type="entry name" value="Ig-like_dom"/>
</dbReference>
<evidence type="ECO:0000256" key="8">
    <source>
        <dbReference type="ARBA" id="ARBA00023319"/>
    </source>
</evidence>
<evidence type="ECO:0000259" key="12">
    <source>
        <dbReference type="PROSITE" id="PS50853"/>
    </source>
</evidence>
<accession>A0A7L3IQS4</accession>
<evidence type="ECO:0000256" key="1">
    <source>
        <dbReference type="ARBA" id="ARBA00004479"/>
    </source>
</evidence>
<dbReference type="Proteomes" id="UP000570592">
    <property type="component" value="Unassembled WGS sequence"/>
</dbReference>
<evidence type="ECO:0000256" key="7">
    <source>
        <dbReference type="ARBA" id="ARBA00023180"/>
    </source>
</evidence>